<name>A0ABV3BYC6_9ACTN</name>
<evidence type="ECO:0000256" key="1">
    <source>
        <dbReference type="SAM" id="SignalP"/>
    </source>
</evidence>
<evidence type="ECO:0000313" key="2">
    <source>
        <dbReference type="EMBL" id="MEU6826023.1"/>
    </source>
</evidence>
<dbReference type="EMBL" id="JBEYXV010000024">
    <property type="protein sequence ID" value="MEU6826023.1"/>
    <property type="molecule type" value="Genomic_DNA"/>
</dbReference>
<keyword evidence="3" id="KW-1185">Reference proteome</keyword>
<sequence>MKRIIAQIGLAATVIAATSVGLASSASATQACTNLPGPAGGRLPLCKTWVWDGNDYDGKWWTNGPSTLPSYSYLERYEDGVTHRSSYSGSYNDRDKVYFRVCDSHTRSCGRWW</sequence>
<comment type="caution">
    <text evidence="2">The sequence shown here is derived from an EMBL/GenBank/DDBJ whole genome shotgun (WGS) entry which is preliminary data.</text>
</comment>
<proteinExistence type="predicted"/>
<gene>
    <name evidence="2" type="ORF">ABZ921_35890</name>
</gene>
<dbReference type="PROSITE" id="PS51257">
    <property type="entry name" value="PROKAR_LIPOPROTEIN"/>
    <property type="match status" value="1"/>
</dbReference>
<dbReference type="RefSeq" id="WP_359356930.1">
    <property type="nucleotide sequence ID" value="NZ_JBEYXV010000024.1"/>
</dbReference>
<reference evidence="2 3" key="1">
    <citation type="submission" date="2024-06" db="EMBL/GenBank/DDBJ databases">
        <title>The Natural Products Discovery Center: Release of the First 8490 Sequenced Strains for Exploring Actinobacteria Biosynthetic Diversity.</title>
        <authorList>
            <person name="Kalkreuter E."/>
            <person name="Kautsar S.A."/>
            <person name="Yang D."/>
            <person name="Bader C.D."/>
            <person name="Teijaro C.N."/>
            <person name="Fluegel L."/>
            <person name="Davis C.M."/>
            <person name="Simpson J.R."/>
            <person name="Lauterbach L."/>
            <person name="Steele A.D."/>
            <person name="Gui C."/>
            <person name="Meng S."/>
            <person name="Li G."/>
            <person name="Viehrig K."/>
            <person name="Ye F."/>
            <person name="Su P."/>
            <person name="Kiefer A.F."/>
            <person name="Nichols A."/>
            <person name="Cepeda A.J."/>
            <person name="Yan W."/>
            <person name="Fan B."/>
            <person name="Jiang Y."/>
            <person name="Adhikari A."/>
            <person name="Zheng C.-J."/>
            <person name="Schuster L."/>
            <person name="Cowan T.M."/>
            <person name="Smanski M.J."/>
            <person name="Chevrette M.G."/>
            <person name="De Carvalho L.P.S."/>
            <person name="Shen B."/>
        </authorList>
    </citation>
    <scope>NUCLEOTIDE SEQUENCE [LARGE SCALE GENOMIC DNA]</scope>
    <source>
        <strain evidence="2 3">NPDC046838</strain>
    </source>
</reference>
<accession>A0ABV3BYC6</accession>
<keyword evidence="1" id="KW-0732">Signal</keyword>
<evidence type="ECO:0000313" key="3">
    <source>
        <dbReference type="Proteomes" id="UP001551176"/>
    </source>
</evidence>
<feature type="chain" id="PRO_5045532578" description="Peptidase inhibitor family I36 protein" evidence="1">
    <location>
        <begin position="29"/>
        <end position="113"/>
    </location>
</feature>
<evidence type="ECO:0008006" key="4">
    <source>
        <dbReference type="Google" id="ProtNLM"/>
    </source>
</evidence>
<dbReference type="Proteomes" id="UP001551176">
    <property type="component" value="Unassembled WGS sequence"/>
</dbReference>
<protein>
    <recommendedName>
        <fullName evidence="4">Peptidase inhibitor family I36 protein</fullName>
    </recommendedName>
</protein>
<organism evidence="2 3">
    <name type="scientific">Streptomyces atriruber</name>
    <dbReference type="NCBI Taxonomy" id="545121"/>
    <lineage>
        <taxon>Bacteria</taxon>
        <taxon>Bacillati</taxon>
        <taxon>Actinomycetota</taxon>
        <taxon>Actinomycetes</taxon>
        <taxon>Kitasatosporales</taxon>
        <taxon>Streptomycetaceae</taxon>
        <taxon>Streptomyces</taxon>
    </lineage>
</organism>
<feature type="signal peptide" evidence="1">
    <location>
        <begin position="1"/>
        <end position="28"/>
    </location>
</feature>